<proteinExistence type="predicted"/>
<dbReference type="Proteomes" id="UP000736384">
    <property type="component" value="Unassembled WGS sequence"/>
</dbReference>
<evidence type="ECO:0000313" key="4">
    <source>
        <dbReference type="Proteomes" id="UP000736384"/>
    </source>
</evidence>
<dbReference type="Pfam" id="PF08379">
    <property type="entry name" value="Bact_transglu_N"/>
    <property type="match status" value="1"/>
</dbReference>
<evidence type="ECO:0000259" key="2">
    <source>
        <dbReference type="SMART" id="SM00460"/>
    </source>
</evidence>
<reference evidence="3" key="1">
    <citation type="submission" date="2020-03" db="EMBL/GenBank/DDBJ databases">
        <title>Genome assembly of Azotobacter chroococcum W5.</title>
        <authorList>
            <person name="Kannepalli A."/>
        </authorList>
    </citation>
    <scope>NUCLEOTIDE SEQUENCE</scope>
    <source>
        <strain evidence="3">W5</strain>
    </source>
</reference>
<dbReference type="Gene3D" id="3.10.620.30">
    <property type="match status" value="1"/>
</dbReference>
<dbReference type="EMBL" id="JAAPAP010000004">
    <property type="protein sequence ID" value="NHN77177.1"/>
    <property type="molecule type" value="Genomic_DNA"/>
</dbReference>
<organism evidence="3 4">
    <name type="scientific">Azotobacter chroococcum</name>
    <dbReference type="NCBI Taxonomy" id="353"/>
    <lineage>
        <taxon>Bacteria</taxon>
        <taxon>Pseudomonadati</taxon>
        <taxon>Pseudomonadota</taxon>
        <taxon>Gammaproteobacteria</taxon>
        <taxon>Pseudomonadales</taxon>
        <taxon>Pseudomonadaceae</taxon>
        <taxon>Azotobacter</taxon>
    </lineage>
</organism>
<evidence type="ECO:0000313" key="3">
    <source>
        <dbReference type="EMBL" id="NHN77177.1"/>
    </source>
</evidence>
<name>A0AA43Z7N5_9GAMM</name>
<dbReference type="PANTHER" id="PTHR33490">
    <property type="entry name" value="BLR5614 PROTEIN-RELATED"/>
    <property type="match status" value="1"/>
</dbReference>
<dbReference type="SUPFAM" id="SSF54001">
    <property type="entry name" value="Cysteine proteinases"/>
    <property type="match status" value="1"/>
</dbReference>
<dbReference type="AlphaFoldDB" id="A0AA43Z7N5"/>
<dbReference type="InterPro" id="IPR013589">
    <property type="entry name" value="Bac_transglu_N"/>
</dbReference>
<dbReference type="InterPro" id="IPR038765">
    <property type="entry name" value="Papain-like_cys_pep_sf"/>
</dbReference>
<feature type="domain" description="Transglutaminase-like" evidence="2">
    <location>
        <begin position="175"/>
        <end position="240"/>
    </location>
</feature>
<dbReference type="Pfam" id="PF01841">
    <property type="entry name" value="Transglut_core"/>
    <property type="match status" value="1"/>
</dbReference>
<feature type="compositionally biased region" description="Basic and acidic residues" evidence="1">
    <location>
        <begin position="297"/>
        <end position="315"/>
    </location>
</feature>
<comment type="caution">
    <text evidence="3">The sequence shown here is derived from an EMBL/GenBank/DDBJ whole genome shotgun (WGS) entry which is preliminary data.</text>
</comment>
<gene>
    <name evidence="3" type="ORF">HA520_07700</name>
</gene>
<accession>A0AA43Z7N5</accession>
<dbReference type="RefSeq" id="WP_165892216.1">
    <property type="nucleotide sequence ID" value="NZ_JAAPAP010000004.1"/>
</dbReference>
<evidence type="ECO:0000256" key="1">
    <source>
        <dbReference type="SAM" id="MobiDB-lite"/>
    </source>
</evidence>
<dbReference type="SMART" id="SM00460">
    <property type="entry name" value="TGc"/>
    <property type="match status" value="1"/>
</dbReference>
<sequence length="315" mass="35026">MQRYKIVHRTHYGFNAPVELGPHSLLLRPREGHELRIESSKLNIMPMPASLRWYRDVQDNSVAIATFQEPTDQLTIESEIVIQQYHEAPLDFMVADYAVNYPFVYKPDDRAVLSPYMNSAEHTGCDQLDEWLSQLWQPGEPIQTYALLQRINEHIPKALAYQMREEPGVQGALETLSLGSGSCRDFANLFMEAARLLGLPARFVSGYLHVEPDGLQGGSTHAWAEVYLPGAGWKGFDPTHGEVVGTNYIAVAVAHLPESVPPVAGSFVGPLGAGRLEVGVCVNREPQSDEEEPEQEVAVKKAEPTRPTDVEQAKK</sequence>
<feature type="region of interest" description="Disordered" evidence="1">
    <location>
        <begin position="283"/>
        <end position="315"/>
    </location>
</feature>
<protein>
    <submittedName>
        <fullName evidence="3">Transglutaminase family protein</fullName>
    </submittedName>
</protein>
<dbReference type="InterPro" id="IPR002931">
    <property type="entry name" value="Transglutaminase-like"/>
</dbReference>
<dbReference type="PANTHER" id="PTHR33490:SF1">
    <property type="entry name" value="SLL1233 PROTEIN"/>
    <property type="match status" value="1"/>
</dbReference>